<dbReference type="Gene3D" id="1.10.10.10">
    <property type="entry name" value="Winged helix-like DNA-binding domain superfamily/Winged helix DNA-binding domain"/>
    <property type="match status" value="1"/>
</dbReference>
<dbReference type="InterPro" id="IPR058163">
    <property type="entry name" value="LysR-type_TF_proteobact-type"/>
</dbReference>
<dbReference type="InterPro" id="IPR005119">
    <property type="entry name" value="LysR_subst-bd"/>
</dbReference>
<evidence type="ECO:0000256" key="2">
    <source>
        <dbReference type="ARBA" id="ARBA00023015"/>
    </source>
</evidence>
<name>A0ABD6X7V9_PHODM</name>
<dbReference type="EMBL" id="PYMM01000001">
    <property type="protein sequence ID" value="PSU18857.1"/>
    <property type="molecule type" value="Genomic_DNA"/>
</dbReference>
<gene>
    <name evidence="6" type="ORF">CTM90_02445</name>
</gene>
<dbReference type="RefSeq" id="WP_065171315.1">
    <property type="nucleotide sequence ID" value="NZ_JADQAR010000007.1"/>
</dbReference>
<dbReference type="PANTHER" id="PTHR30537">
    <property type="entry name" value="HTH-TYPE TRANSCRIPTIONAL REGULATOR"/>
    <property type="match status" value="1"/>
</dbReference>
<evidence type="ECO:0000313" key="6">
    <source>
        <dbReference type="EMBL" id="PSU18857.1"/>
    </source>
</evidence>
<evidence type="ECO:0000256" key="3">
    <source>
        <dbReference type="ARBA" id="ARBA00023125"/>
    </source>
</evidence>
<dbReference type="InterPro" id="IPR036390">
    <property type="entry name" value="WH_DNA-bd_sf"/>
</dbReference>
<dbReference type="AlphaFoldDB" id="A0ABD6X7V9"/>
<reference evidence="6 7" key="1">
    <citation type="submission" date="2018-03" db="EMBL/GenBank/DDBJ databases">
        <title>Whole genome sequencing of Histamine producing bacteria.</title>
        <authorList>
            <person name="Butler K."/>
        </authorList>
    </citation>
    <scope>NUCLEOTIDE SEQUENCE [LARGE SCALE GENOMIC DNA]</scope>
    <source>
        <strain evidence="6 7">BT-6</strain>
    </source>
</reference>
<proteinExistence type="inferred from homology"/>
<dbReference type="Pfam" id="PF03466">
    <property type="entry name" value="LysR_substrate"/>
    <property type="match status" value="1"/>
</dbReference>
<dbReference type="InterPro" id="IPR000847">
    <property type="entry name" value="LysR_HTH_N"/>
</dbReference>
<dbReference type="Proteomes" id="UP000241404">
    <property type="component" value="Unassembled WGS sequence"/>
</dbReference>
<keyword evidence="3" id="KW-0238">DNA-binding</keyword>
<dbReference type="PRINTS" id="PR00039">
    <property type="entry name" value="HTHLYSR"/>
</dbReference>
<comment type="caution">
    <text evidence="6">The sequence shown here is derived from an EMBL/GenBank/DDBJ whole genome shotgun (WGS) entry which is preliminary data.</text>
</comment>
<keyword evidence="4" id="KW-0804">Transcription</keyword>
<dbReference type="SUPFAM" id="SSF53850">
    <property type="entry name" value="Periplasmic binding protein-like II"/>
    <property type="match status" value="1"/>
</dbReference>
<dbReference type="FunFam" id="1.10.10.10:FF:000001">
    <property type="entry name" value="LysR family transcriptional regulator"/>
    <property type="match status" value="1"/>
</dbReference>
<keyword evidence="2" id="KW-0805">Transcription regulation</keyword>
<evidence type="ECO:0000256" key="4">
    <source>
        <dbReference type="ARBA" id="ARBA00023163"/>
    </source>
</evidence>
<evidence type="ECO:0000256" key="1">
    <source>
        <dbReference type="ARBA" id="ARBA00009437"/>
    </source>
</evidence>
<dbReference type="GO" id="GO:0003677">
    <property type="term" value="F:DNA binding"/>
    <property type="evidence" value="ECO:0007669"/>
    <property type="project" value="UniProtKB-KW"/>
</dbReference>
<sequence>MDQLGAMRAFVRVVQVHSFSAAAREQNSTQATISKKVAALENQLGVKLLSRTSRELALTDAGQEYYDKCVLLLSELDEVEASIREQITLPKGTIRVAAPVAFGRLVIAPILNEFIQRYPDLKIDLTLSDQHVDLVAQGIDVAFRARKLEDSALIARHLFDNPMLLLASPSYLEQNGYPETPQQLTNHNCLVYSQLKSLNIWHFNQQDEEIAVPVQGTIQSDSGDALLEMALTGAGVVQLPIWMVKKQLECGELVQILTDYQGQNLPFNAVYLQNRHVPLKVRTFIDYMKEKLALFELNS</sequence>
<dbReference type="Pfam" id="PF00126">
    <property type="entry name" value="HTH_1"/>
    <property type="match status" value="1"/>
</dbReference>
<dbReference type="SUPFAM" id="SSF46785">
    <property type="entry name" value="Winged helix' DNA-binding domain"/>
    <property type="match status" value="1"/>
</dbReference>
<dbReference type="FunFam" id="3.40.190.290:FF:000001">
    <property type="entry name" value="Transcriptional regulator, LysR family"/>
    <property type="match status" value="1"/>
</dbReference>
<evidence type="ECO:0000259" key="5">
    <source>
        <dbReference type="PROSITE" id="PS50931"/>
    </source>
</evidence>
<dbReference type="Gene3D" id="3.40.190.290">
    <property type="match status" value="1"/>
</dbReference>
<accession>A0ABD6X7V9</accession>
<comment type="similarity">
    <text evidence="1">Belongs to the LysR transcriptional regulatory family.</text>
</comment>
<feature type="domain" description="HTH lysR-type" evidence="5">
    <location>
        <begin position="1"/>
        <end position="59"/>
    </location>
</feature>
<dbReference type="GO" id="GO:0006355">
    <property type="term" value="P:regulation of DNA-templated transcription"/>
    <property type="evidence" value="ECO:0007669"/>
    <property type="project" value="UniProtKB-ARBA"/>
</dbReference>
<organism evidence="6 7">
    <name type="scientific">Photobacterium damselae</name>
    <dbReference type="NCBI Taxonomy" id="38293"/>
    <lineage>
        <taxon>Bacteria</taxon>
        <taxon>Pseudomonadati</taxon>
        <taxon>Pseudomonadota</taxon>
        <taxon>Gammaproteobacteria</taxon>
        <taxon>Vibrionales</taxon>
        <taxon>Vibrionaceae</taxon>
        <taxon>Photobacterium</taxon>
    </lineage>
</organism>
<protein>
    <submittedName>
        <fullName evidence="6">LysR family transcriptional regulator</fullName>
    </submittedName>
</protein>
<dbReference type="InterPro" id="IPR036388">
    <property type="entry name" value="WH-like_DNA-bd_sf"/>
</dbReference>
<dbReference type="PANTHER" id="PTHR30537:SF80">
    <property type="entry name" value="TRANSCRIPTIONAL REGULATOR"/>
    <property type="match status" value="1"/>
</dbReference>
<evidence type="ECO:0000313" key="7">
    <source>
        <dbReference type="Proteomes" id="UP000241404"/>
    </source>
</evidence>
<dbReference type="CDD" id="cd08422">
    <property type="entry name" value="PBP2_CrgA_like"/>
    <property type="match status" value="1"/>
</dbReference>
<dbReference type="PROSITE" id="PS50931">
    <property type="entry name" value="HTH_LYSR"/>
    <property type="match status" value="1"/>
</dbReference>